<dbReference type="SUPFAM" id="SSF48557">
    <property type="entry name" value="L-aspartase-like"/>
    <property type="match status" value="1"/>
</dbReference>
<gene>
    <name evidence="3" type="ORF">VSH64_18970</name>
</gene>
<protein>
    <submittedName>
        <fullName evidence="3">Lyase family protein</fullName>
    </submittedName>
</protein>
<name>A0ABZ1II66_9PSEU</name>
<dbReference type="GO" id="GO:0016829">
    <property type="term" value="F:lyase activity"/>
    <property type="evidence" value="ECO:0007669"/>
    <property type="project" value="UniProtKB-KW"/>
</dbReference>
<dbReference type="PANTHER" id="PTHR42696:SF2">
    <property type="entry name" value="ASPARTATE AMMONIA-LYASE"/>
    <property type="match status" value="1"/>
</dbReference>
<dbReference type="InterPro" id="IPR008948">
    <property type="entry name" value="L-Aspartase-like"/>
</dbReference>
<dbReference type="InterPro" id="IPR022761">
    <property type="entry name" value="Fumarate_lyase_N"/>
</dbReference>
<dbReference type="PROSITE" id="PS00163">
    <property type="entry name" value="FUMARATE_LYASES"/>
    <property type="match status" value="1"/>
</dbReference>
<dbReference type="EMBL" id="CP142149">
    <property type="protein sequence ID" value="WSE34155.1"/>
    <property type="molecule type" value="Genomic_DNA"/>
</dbReference>
<evidence type="ECO:0000259" key="2">
    <source>
        <dbReference type="Pfam" id="PF00206"/>
    </source>
</evidence>
<dbReference type="InterPro" id="IPR024083">
    <property type="entry name" value="Fumarase/histidase_N"/>
</dbReference>
<dbReference type="InterPro" id="IPR051546">
    <property type="entry name" value="Aspartate_Ammonia-Lyase"/>
</dbReference>
<dbReference type="Gene3D" id="1.10.275.10">
    <property type="entry name" value="Fumarase/aspartase (N-terminal domain)"/>
    <property type="match status" value="1"/>
</dbReference>
<dbReference type="Gene3D" id="1.20.200.10">
    <property type="entry name" value="Fumarase/aspartase (Central domain)"/>
    <property type="match status" value="1"/>
</dbReference>
<dbReference type="InterPro" id="IPR020557">
    <property type="entry name" value="Fumarate_lyase_CS"/>
</dbReference>
<dbReference type="Proteomes" id="UP001330812">
    <property type="component" value="Chromosome"/>
</dbReference>
<dbReference type="PANTHER" id="PTHR42696">
    <property type="entry name" value="ASPARTATE AMMONIA-LYASE"/>
    <property type="match status" value="1"/>
</dbReference>
<evidence type="ECO:0000313" key="3">
    <source>
        <dbReference type="EMBL" id="WSE34155.1"/>
    </source>
</evidence>
<sequence length="422" mass="43132">MSTTAPADTVLYGEQTRKALAHLPAHGRRLSDVPALLTAYAQVKAAAARANAELGVLDPARADAIARAAAEVAAGHHRDQFPLTLVQGGGGTSTNMNVNEVLAARAEQLLAAAGTPLAVHPNDHVNRSQSTNDTYPTAMALATAELAEPVLAALGRLSTAFDTVATDQGGLVRLGRTCLQDAVLLTVAQTHRAHAHAIRRTRAALQHAVAELAAVPLGATAVGTGIGSPDGYADLVVRHLAAVSGKPVTAAEDYFDALAHLDGYATVAAALVRASGVLGKIARDLRLLSSGPVGGLGEVRLPELQAGSSIMPGKVNPVVPELVIQLGFRIRGAAATVDAAADAGELELNVMEPVVVDALAGAFADLTAAATIFREKCVERLQWDTEAVARHAAGALDQYVTLATTAGYRTAVGAATSAGESS</sequence>
<dbReference type="PRINTS" id="PR00149">
    <property type="entry name" value="FUMRATELYASE"/>
</dbReference>
<feature type="domain" description="Fumarate lyase N-terminal" evidence="2">
    <location>
        <begin position="11"/>
        <end position="332"/>
    </location>
</feature>
<keyword evidence="1 3" id="KW-0456">Lyase</keyword>
<dbReference type="InterPro" id="IPR000362">
    <property type="entry name" value="Fumarate_lyase_fam"/>
</dbReference>
<keyword evidence="4" id="KW-1185">Reference proteome</keyword>
<proteinExistence type="predicted"/>
<evidence type="ECO:0000313" key="4">
    <source>
        <dbReference type="Proteomes" id="UP001330812"/>
    </source>
</evidence>
<reference evidence="3 4" key="1">
    <citation type="journal article" date="2015" name="Int. J. Syst. Evol. Microbiol.">
        <title>Amycolatopsis rhabdoformis sp. nov., an actinomycete isolated from a tropical forest soil.</title>
        <authorList>
            <person name="Souza W.R."/>
            <person name="Silva R.E."/>
            <person name="Goodfellow M."/>
            <person name="Busarakam K."/>
            <person name="Figueiro F.S."/>
            <person name="Ferreira D."/>
            <person name="Rodrigues-Filho E."/>
            <person name="Moraes L.A.B."/>
            <person name="Zucchi T.D."/>
        </authorList>
    </citation>
    <scope>NUCLEOTIDE SEQUENCE [LARGE SCALE GENOMIC DNA]</scope>
    <source>
        <strain evidence="3 4">NCIMB 14900</strain>
    </source>
</reference>
<accession>A0ABZ1II66</accession>
<dbReference type="RefSeq" id="WP_326836952.1">
    <property type="nucleotide sequence ID" value="NZ_CP142149.1"/>
</dbReference>
<evidence type="ECO:0000256" key="1">
    <source>
        <dbReference type="ARBA" id="ARBA00023239"/>
    </source>
</evidence>
<organism evidence="3 4">
    <name type="scientific">Amycolatopsis rhabdoformis</name>
    <dbReference type="NCBI Taxonomy" id="1448059"/>
    <lineage>
        <taxon>Bacteria</taxon>
        <taxon>Bacillati</taxon>
        <taxon>Actinomycetota</taxon>
        <taxon>Actinomycetes</taxon>
        <taxon>Pseudonocardiales</taxon>
        <taxon>Pseudonocardiaceae</taxon>
        <taxon>Amycolatopsis</taxon>
    </lineage>
</organism>
<dbReference type="Pfam" id="PF00206">
    <property type="entry name" value="Lyase_1"/>
    <property type="match status" value="1"/>
</dbReference>